<dbReference type="GO" id="GO:0004197">
    <property type="term" value="F:cysteine-type endopeptidase activity"/>
    <property type="evidence" value="ECO:0007669"/>
    <property type="project" value="InterPro"/>
</dbReference>
<protein>
    <submittedName>
        <fullName evidence="4">Response regulator containing CheY-like receiver domain and AraC-type DNA-binding domain</fullName>
    </submittedName>
</protein>
<organism evidence="4 5">
    <name type="scientific">Beggiatoa alba B18LD</name>
    <dbReference type="NCBI Taxonomy" id="395493"/>
    <lineage>
        <taxon>Bacteria</taxon>
        <taxon>Pseudomonadati</taxon>
        <taxon>Pseudomonadota</taxon>
        <taxon>Gammaproteobacteria</taxon>
        <taxon>Thiotrichales</taxon>
        <taxon>Thiotrichaceae</taxon>
        <taxon>Beggiatoa</taxon>
    </lineage>
</organism>
<dbReference type="OrthoDB" id="6810016at2"/>
<feature type="domain" description="Response regulatory" evidence="3">
    <location>
        <begin position="154"/>
        <end position="274"/>
    </location>
</feature>
<dbReference type="InterPro" id="IPR011600">
    <property type="entry name" value="Pept_C14_caspase"/>
</dbReference>
<evidence type="ECO:0000313" key="5">
    <source>
        <dbReference type="Proteomes" id="UP000005744"/>
    </source>
</evidence>
<dbReference type="Gene3D" id="3.40.50.1460">
    <property type="match status" value="1"/>
</dbReference>
<dbReference type="InterPro" id="IPR011006">
    <property type="entry name" value="CheY-like_superfamily"/>
</dbReference>
<dbReference type="GO" id="GO:0003677">
    <property type="term" value="F:DNA binding"/>
    <property type="evidence" value="ECO:0007669"/>
    <property type="project" value="UniProtKB-KW"/>
</dbReference>
<dbReference type="PANTHER" id="PTHR44591:SF3">
    <property type="entry name" value="RESPONSE REGULATORY DOMAIN-CONTAINING PROTEIN"/>
    <property type="match status" value="1"/>
</dbReference>
<dbReference type="PROSITE" id="PS50110">
    <property type="entry name" value="RESPONSE_REGULATORY"/>
    <property type="match status" value="2"/>
</dbReference>
<sequence>MTNILIVDDEKSIREDLASYLKIKKNFSTITASTLKEAISLIKEKKHSFEYAIIDLKLDNPSEYGGIQVYIAIKELYPSVIPIILSAYPFSEEIKEKLIEQIKDNSLIENETILLNEFKENYISKGGEINYLIATLSKLEEIEERKVKRVKMKKILLVDDTIEYCENFSNFFKRKNYEVINANTKEEALSIIRDNSGLFRYIIIDLQLDNQTEYGGIDVFLSIKIAYPAIKTIVVSGFLFEEVIDFFNKKINNDFFFHKKEFYSQEFKNSYIYKGSEGNLFDIIFNKISSFEPKEHFYALLIAINDYEYISKLRCPIQETHELKEVLLSHYSFNEDNIIMLEDATRRDIFEQLELLTKKLKENDSLIIFYSGHGYWDKKLDEGFWLTKNAEAHDKNKAEWITYSDIRLHLKQMDVKHILLINDTCFAGSITRNVDNYDLSTYEQASQKKSRKALTSGALHKVPSKSIFMQYLLQFLKDNTETHLVTYKLFSQIHEAIQKEKIILRDKEISLHPEYDKIPELDDEGGHFVFIRKSPS</sequence>
<keyword evidence="4" id="KW-0238">DNA-binding</keyword>
<dbReference type="EMBL" id="JH600070">
    <property type="protein sequence ID" value="EIJ42833.1"/>
    <property type="molecule type" value="Genomic_DNA"/>
</dbReference>
<dbReference type="InterPro" id="IPR050595">
    <property type="entry name" value="Bact_response_regulator"/>
</dbReference>
<dbReference type="RefSeq" id="WP_002686087.1">
    <property type="nucleotide sequence ID" value="NZ_JH600070.1"/>
</dbReference>
<evidence type="ECO:0000256" key="1">
    <source>
        <dbReference type="ARBA" id="ARBA00022553"/>
    </source>
</evidence>
<feature type="modified residue" description="4-aspartylphosphate" evidence="2">
    <location>
        <position position="55"/>
    </location>
</feature>
<keyword evidence="1 2" id="KW-0597">Phosphoprotein</keyword>
<reference evidence="4 5" key="1">
    <citation type="submission" date="2011-11" db="EMBL/GenBank/DDBJ databases">
        <title>Improved High-Quality Draft sequence of Beggiatoa alba B18lD.</title>
        <authorList>
            <consortium name="US DOE Joint Genome Institute"/>
            <person name="Lucas S."/>
            <person name="Han J."/>
            <person name="Lapidus A."/>
            <person name="Cheng J.-F."/>
            <person name="Goodwin L."/>
            <person name="Pitluck S."/>
            <person name="Peters L."/>
            <person name="Mikhailova N."/>
            <person name="Held B."/>
            <person name="Detter J.C."/>
            <person name="Han C."/>
            <person name="Tapia R."/>
            <person name="Land M."/>
            <person name="Hauser L."/>
            <person name="Kyrpides N."/>
            <person name="Ivanova N."/>
            <person name="Pagani I."/>
            <person name="Samuel K."/>
            <person name="Teske A."/>
            <person name="Mueller J."/>
            <person name="Woyke T."/>
        </authorList>
    </citation>
    <scope>NUCLEOTIDE SEQUENCE [LARGE SCALE GENOMIC DNA]</scope>
    <source>
        <strain evidence="4 5">B18LD</strain>
    </source>
</reference>
<proteinExistence type="predicted"/>
<keyword evidence="5" id="KW-1185">Reference proteome</keyword>
<feature type="domain" description="Response regulatory" evidence="3">
    <location>
        <begin position="3"/>
        <end position="140"/>
    </location>
</feature>
<dbReference type="STRING" id="395493.BegalDRAFT_1963"/>
<dbReference type="HOGENOM" id="CLU_507783_0_0_6"/>
<dbReference type="GO" id="GO:0000160">
    <property type="term" value="P:phosphorelay signal transduction system"/>
    <property type="evidence" value="ECO:0007669"/>
    <property type="project" value="InterPro"/>
</dbReference>
<dbReference type="Proteomes" id="UP000005744">
    <property type="component" value="Unassembled WGS sequence"/>
</dbReference>
<dbReference type="AlphaFoldDB" id="I3CGU0"/>
<dbReference type="SUPFAM" id="SSF52172">
    <property type="entry name" value="CheY-like"/>
    <property type="match status" value="2"/>
</dbReference>
<dbReference type="MEROPS" id="C14.A07"/>
<feature type="modified residue" description="4-aspartylphosphate" evidence="2">
    <location>
        <position position="205"/>
    </location>
</feature>
<evidence type="ECO:0000259" key="3">
    <source>
        <dbReference type="PROSITE" id="PS50110"/>
    </source>
</evidence>
<gene>
    <name evidence="4" type="ORF">BegalDRAFT_1963</name>
</gene>
<dbReference type="PANTHER" id="PTHR44591">
    <property type="entry name" value="STRESS RESPONSE REGULATOR PROTEIN 1"/>
    <property type="match status" value="1"/>
</dbReference>
<dbReference type="Pfam" id="PF00656">
    <property type="entry name" value="Peptidase_C14"/>
    <property type="match status" value="1"/>
</dbReference>
<dbReference type="GO" id="GO:0006508">
    <property type="term" value="P:proteolysis"/>
    <property type="evidence" value="ECO:0007669"/>
    <property type="project" value="InterPro"/>
</dbReference>
<dbReference type="InterPro" id="IPR029030">
    <property type="entry name" value="Caspase-like_dom_sf"/>
</dbReference>
<dbReference type="Gene3D" id="3.40.50.2300">
    <property type="match status" value="2"/>
</dbReference>
<accession>I3CGU0</accession>
<dbReference type="Pfam" id="PF00072">
    <property type="entry name" value="Response_reg"/>
    <property type="match status" value="1"/>
</dbReference>
<evidence type="ECO:0000313" key="4">
    <source>
        <dbReference type="EMBL" id="EIJ42833.1"/>
    </source>
</evidence>
<evidence type="ECO:0000256" key="2">
    <source>
        <dbReference type="PROSITE-ProRule" id="PRU00169"/>
    </source>
</evidence>
<dbReference type="eggNOG" id="COG4249">
    <property type="taxonomic scope" value="Bacteria"/>
</dbReference>
<dbReference type="InterPro" id="IPR001789">
    <property type="entry name" value="Sig_transdc_resp-reg_receiver"/>
</dbReference>
<dbReference type="SUPFAM" id="SSF52129">
    <property type="entry name" value="Caspase-like"/>
    <property type="match status" value="1"/>
</dbReference>
<name>I3CGU0_9GAMM</name>